<comment type="subcellular location">
    <subcellularLocation>
        <location evidence="1">Cytoplasm</location>
        <location evidence="1">Cytoskeleton</location>
        <location evidence="1">Cilium axoneme</location>
    </subcellularLocation>
</comment>
<gene>
    <name evidence="2" type="ORF">CEUSTIGMA_g12596.t1</name>
</gene>
<dbReference type="AlphaFoldDB" id="A0A250XQ33"/>
<dbReference type="SUPFAM" id="SSF52047">
    <property type="entry name" value="RNI-like"/>
    <property type="match status" value="1"/>
</dbReference>
<comment type="caution">
    <text evidence="2">The sequence shown here is derived from an EMBL/GenBank/DDBJ whole genome shotgun (WGS) entry which is preliminary data.</text>
</comment>
<reference evidence="2 3" key="1">
    <citation type="submission" date="2017-08" db="EMBL/GenBank/DDBJ databases">
        <title>Acidophilic green algal genome provides insights into adaptation to an acidic environment.</title>
        <authorList>
            <person name="Hirooka S."/>
            <person name="Hirose Y."/>
            <person name="Kanesaki Y."/>
            <person name="Higuchi S."/>
            <person name="Fujiwara T."/>
            <person name="Onuma R."/>
            <person name="Era A."/>
            <person name="Ohbayashi R."/>
            <person name="Uzuka A."/>
            <person name="Nozaki H."/>
            <person name="Yoshikawa H."/>
            <person name="Miyagishima S.Y."/>
        </authorList>
    </citation>
    <scope>NUCLEOTIDE SEQUENCE [LARGE SCALE GENOMIC DNA]</scope>
    <source>
        <strain evidence="2 3">NIES-2499</strain>
    </source>
</reference>
<evidence type="ECO:0000256" key="1">
    <source>
        <dbReference type="ARBA" id="ARBA00004430"/>
    </source>
</evidence>
<accession>A0A250XQ33</accession>
<evidence type="ECO:0000313" key="2">
    <source>
        <dbReference type="EMBL" id="GAX85178.1"/>
    </source>
</evidence>
<dbReference type="EMBL" id="BEGY01000154">
    <property type="protein sequence ID" value="GAX85178.1"/>
    <property type="molecule type" value="Genomic_DNA"/>
</dbReference>
<dbReference type="Proteomes" id="UP000232323">
    <property type="component" value="Unassembled WGS sequence"/>
</dbReference>
<organism evidence="2 3">
    <name type="scientific">Chlamydomonas eustigma</name>
    <dbReference type="NCBI Taxonomy" id="1157962"/>
    <lineage>
        <taxon>Eukaryota</taxon>
        <taxon>Viridiplantae</taxon>
        <taxon>Chlorophyta</taxon>
        <taxon>core chlorophytes</taxon>
        <taxon>Chlorophyceae</taxon>
        <taxon>CS clade</taxon>
        <taxon>Chlamydomonadales</taxon>
        <taxon>Chlamydomonadaceae</taxon>
        <taxon>Chlamydomonas</taxon>
    </lineage>
</organism>
<protein>
    <submittedName>
        <fullName evidence="2">Uncharacterized protein</fullName>
    </submittedName>
</protein>
<evidence type="ECO:0000313" key="3">
    <source>
        <dbReference type="Proteomes" id="UP000232323"/>
    </source>
</evidence>
<dbReference type="InterPro" id="IPR032675">
    <property type="entry name" value="LRR_dom_sf"/>
</dbReference>
<name>A0A250XQ33_9CHLO</name>
<dbReference type="Gene3D" id="3.80.10.10">
    <property type="entry name" value="Ribonuclease Inhibitor"/>
    <property type="match status" value="1"/>
</dbReference>
<keyword evidence="3" id="KW-1185">Reference proteome</keyword>
<dbReference type="GO" id="GO:0005930">
    <property type="term" value="C:axoneme"/>
    <property type="evidence" value="ECO:0007669"/>
    <property type="project" value="UniProtKB-SubCell"/>
</dbReference>
<sequence length="235" mass="26467">MDQLPIDVLAIVVNGRNFRHLRETCKNLRVVLAELAYRIAPNHVSAVASSPFTTVVEMSLLQCSLKDSDMQALTTFPQLAHLAIACQRLSRRGVQALSHLNTLQSLELHSPSELPQPLDKCLILPLTSLTSLRITKCPDTLTLSPTCPCYLVMTQMLLTPPTVTLLTVVQSFPSTKHQTMYPWLSPLLNLHQCTHPCLRPLLNLQLILLRKWHPLLVLHLFQLIPVRVQPFEQAE</sequence>
<proteinExistence type="predicted"/>